<dbReference type="STRING" id="1503054.WT74_24655"/>
<dbReference type="EMBL" id="LPHB01000056">
    <property type="protein sequence ID" value="KWA58872.1"/>
    <property type="molecule type" value="Genomic_DNA"/>
</dbReference>
<comment type="caution">
    <text evidence="1">The sequence shown here is derived from an EMBL/GenBank/DDBJ whole genome shotgun (WGS) entry which is preliminary data.</text>
</comment>
<dbReference type="Proteomes" id="UP000068603">
    <property type="component" value="Unassembled WGS sequence"/>
</dbReference>
<protein>
    <submittedName>
        <fullName evidence="1">Uncharacterized protein</fullName>
    </submittedName>
</protein>
<dbReference type="KEGG" id="bstg:WT74_24655"/>
<proteinExistence type="predicted"/>
<gene>
    <name evidence="1" type="ORF">WT44_22260</name>
</gene>
<accession>A0A108GP44</accession>
<reference evidence="1 2" key="1">
    <citation type="submission" date="2015-11" db="EMBL/GenBank/DDBJ databases">
        <title>Expanding the genomic diversity of Burkholderia species for the development of highly accurate diagnostics.</title>
        <authorList>
            <person name="Sahl J."/>
            <person name="Keim P."/>
            <person name="Wagner D."/>
        </authorList>
    </citation>
    <scope>NUCLEOTIDE SEQUENCE [LARGE SCALE GENOMIC DNA]</scope>
    <source>
        <strain evidence="1 2">MSMB1960WGS</strain>
    </source>
</reference>
<evidence type="ECO:0000313" key="2">
    <source>
        <dbReference type="Proteomes" id="UP000068603"/>
    </source>
</evidence>
<dbReference type="AlphaFoldDB" id="A0A108GP44"/>
<evidence type="ECO:0000313" key="1">
    <source>
        <dbReference type="EMBL" id="KWA58872.1"/>
    </source>
</evidence>
<sequence length="72" mass="7523">MPHGTSGMPGADHAPTLQEKKMSQTNPKPVTNRKPARWREVEGALEVTALAAVECALVLGLLTALGIPHGGL</sequence>
<organism evidence="1">
    <name type="scientific">Burkholderia stagnalis</name>
    <dbReference type="NCBI Taxonomy" id="1503054"/>
    <lineage>
        <taxon>Bacteria</taxon>
        <taxon>Pseudomonadati</taxon>
        <taxon>Pseudomonadota</taxon>
        <taxon>Betaproteobacteria</taxon>
        <taxon>Burkholderiales</taxon>
        <taxon>Burkholderiaceae</taxon>
        <taxon>Burkholderia</taxon>
        <taxon>Burkholderia cepacia complex</taxon>
    </lineage>
</organism>
<name>A0A108GP44_9BURK</name>